<reference evidence="1" key="2">
    <citation type="submission" date="2021-08" db="EMBL/GenBank/DDBJ databases">
        <authorList>
            <person name="Tani A."/>
            <person name="Ola A."/>
            <person name="Ogura Y."/>
            <person name="Katsura K."/>
            <person name="Hayashi T."/>
        </authorList>
    </citation>
    <scope>NUCLEOTIDE SEQUENCE</scope>
    <source>
        <strain evidence="1">KCTC 52305</strain>
    </source>
</reference>
<comment type="caution">
    <text evidence="1">The sequence shown here is derived from an EMBL/GenBank/DDBJ whole genome shotgun (WGS) entry which is preliminary data.</text>
</comment>
<evidence type="ECO:0000313" key="2">
    <source>
        <dbReference type="Proteomes" id="UP001055167"/>
    </source>
</evidence>
<accession>A0ABQ4R3Q0</accession>
<dbReference type="Proteomes" id="UP001055167">
    <property type="component" value="Unassembled WGS sequence"/>
</dbReference>
<dbReference type="RefSeq" id="WP_128561349.1">
    <property type="nucleotide sequence ID" value="NZ_BPQH01000013.1"/>
</dbReference>
<protein>
    <submittedName>
        <fullName evidence="1">Methyl-accepting chemotaxis protein</fullName>
    </submittedName>
</protein>
<organism evidence="1 2">
    <name type="scientific">Methylobacterium crusticola</name>
    <dbReference type="NCBI Taxonomy" id="1697972"/>
    <lineage>
        <taxon>Bacteria</taxon>
        <taxon>Pseudomonadati</taxon>
        <taxon>Pseudomonadota</taxon>
        <taxon>Alphaproteobacteria</taxon>
        <taxon>Hyphomicrobiales</taxon>
        <taxon>Methylobacteriaceae</taxon>
        <taxon>Methylobacterium</taxon>
    </lineage>
</organism>
<keyword evidence="2" id="KW-1185">Reference proteome</keyword>
<sequence>MLHGIGDTLEQVHETATSIAAAVEEQRGAMQEIARNVVEAACGTDAVTRSIREVQAGASRTGGASAEVPDQASALARGADAPRREVAALLAGIRAA</sequence>
<dbReference type="SUPFAM" id="SSF58104">
    <property type="entry name" value="Methyl-accepting chemotaxis protein (MCP) signaling domain"/>
    <property type="match status" value="1"/>
</dbReference>
<dbReference type="Gene3D" id="1.10.287.950">
    <property type="entry name" value="Methyl-accepting chemotaxis protein"/>
    <property type="match status" value="1"/>
</dbReference>
<gene>
    <name evidence="1" type="ORF">OPKNFCMD_4210</name>
</gene>
<dbReference type="EMBL" id="BPQH01000013">
    <property type="protein sequence ID" value="GJD51456.1"/>
    <property type="molecule type" value="Genomic_DNA"/>
</dbReference>
<evidence type="ECO:0000313" key="1">
    <source>
        <dbReference type="EMBL" id="GJD51456.1"/>
    </source>
</evidence>
<name>A0ABQ4R3Q0_9HYPH</name>
<proteinExistence type="predicted"/>
<reference evidence="1" key="1">
    <citation type="journal article" date="2021" name="Front. Microbiol.">
        <title>Comprehensive Comparative Genomics and Phenotyping of Methylobacterium Species.</title>
        <authorList>
            <person name="Alessa O."/>
            <person name="Ogura Y."/>
            <person name="Fujitani Y."/>
            <person name="Takami H."/>
            <person name="Hayashi T."/>
            <person name="Sahin N."/>
            <person name="Tani A."/>
        </authorList>
    </citation>
    <scope>NUCLEOTIDE SEQUENCE</scope>
    <source>
        <strain evidence="1">KCTC 52305</strain>
    </source>
</reference>